<evidence type="ECO:0000313" key="6">
    <source>
        <dbReference type="Proteomes" id="UP000325577"/>
    </source>
</evidence>
<keyword evidence="2 4" id="KW-1133">Transmembrane helix</keyword>
<accession>A0A5J4ZY16</accession>
<name>A0A5J4ZY16_9ASTE</name>
<evidence type="ECO:0000256" key="2">
    <source>
        <dbReference type="ARBA" id="ARBA00022989"/>
    </source>
</evidence>
<evidence type="ECO:0000256" key="3">
    <source>
        <dbReference type="ARBA" id="ARBA00023136"/>
    </source>
</evidence>
<dbReference type="OrthoDB" id="1718661at2759"/>
<dbReference type="GO" id="GO:0016020">
    <property type="term" value="C:membrane"/>
    <property type="evidence" value="ECO:0007669"/>
    <property type="project" value="InterPro"/>
</dbReference>
<feature type="transmembrane region" description="Helical" evidence="4">
    <location>
        <begin position="17"/>
        <end position="40"/>
    </location>
</feature>
<dbReference type="Proteomes" id="UP000325577">
    <property type="component" value="Linkage Group LG4"/>
</dbReference>
<evidence type="ECO:0000313" key="5">
    <source>
        <dbReference type="EMBL" id="KAA8523733.1"/>
    </source>
</evidence>
<dbReference type="GO" id="GO:0005524">
    <property type="term" value="F:ATP binding"/>
    <property type="evidence" value="ECO:0007669"/>
    <property type="project" value="InterPro"/>
</dbReference>
<keyword evidence="3 4" id="KW-0472">Membrane</keyword>
<sequence>MGSKDGMFRYADRVDKLLMLFGSLGSIGDGLQILLMMFVLSNVINGYGSIGTTVSISSINKSHGDLIDLGWGLTENKELVRGSRVATKRITHDGPTAISGVAFLAASRALE</sequence>
<dbReference type="InterPro" id="IPR036640">
    <property type="entry name" value="ABC1_TM_sf"/>
</dbReference>
<keyword evidence="6" id="KW-1185">Reference proteome</keyword>
<protein>
    <submittedName>
        <fullName evidence="5">Uncharacterized protein</fullName>
    </submittedName>
</protein>
<dbReference type="EMBL" id="CM018047">
    <property type="protein sequence ID" value="KAA8523733.1"/>
    <property type="molecule type" value="Genomic_DNA"/>
</dbReference>
<reference evidence="5 6" key="1">
    <citation type="submission" date="2019-09" db="EMBL/GenBank/DDBJ databases">
        <title>A chromosome-level genome assembly of the Chinese tupelo Nyssa sinensis.</title>
        <authorList>
            <person name="Yang X."/>
            <person name="Kang M."/>
            <person name="Yang Y."/>
            <person name="Xiong H."/>
            <person name="Wang M."/>
            <person name="Zhang Z."/>
            <person name="Wang Z."/>
            <person name="Wu H."/>
            <person name="Ma T."/>
            <person name="Liu J."/>
            <person name="Xi Z."/>
        </authorList>
    </citation>
    <scope>NUCLEOTIDE SEQUENCE [LARGE SCALE GENOMIC DNA]</scope>
    <source>
        <strain evidence="5">J267</strain>
        <tissue evidence="5">Leaf</tissue>
    </source>
</reference>
<organism evidence="5 6">
    <name type="scientific">Nyssa sinensis</name>
    <dbReference type="NCBI Taxonomy" id="561372"/>
    <lineage>
        <taxon>Eukaryota</taxon>
        <taxon>Viridiplantae</taxon>
        <taxon>Streptophyta</taxon>
        <taxon>Embryophyta</taxon>
        <taxon>Tracheophyta</taxon>
        <taxon>Spermatophyta</taxon>
        <taxon>Magnoliopsida</taxon>
        <taxon>eudicotyledons</taxon>
        <taxon>Gunneridae</taxon>
        <taxon>Pentapetalae</taxon>
        <taxon>asterids</taxon>
        <taxon>Cornales</taxon>
        <taxon>Nyssaceae</taxon>
        <taxon>Nyssa</taxon>
    </lineage>
</organism>
<dbReference type="AlphaFoldDB" id="A0A5J4ZY16"/>
<proteinExistence type="predicted"/>
<gene>
    <name evidence="5" type="ORF">F0562_010156</name>
</gene>
<keyword evidence="1 4" id="KW-0812">Transmembrane</keyword>
<evidence type="ECO:0000256" key="4">
    <source>
        <dbReference type="SAM" id="Phobius"/>
    </source>
</evidence>
<dbReference type="Gene3D" id="1.20.1560.10">
    <property type="entry name" value="ABC transporter type 1, transmembrane domain"/>
    <property type="match status" value="1"/>
</dbReference>
<evidence type="ECO:0000256" key="1">
    <source>
        <dbReference type="ARBA" id="ARBA00022692"/>
    </source>
</evidence>